<reference evidence="2 3" key="1">
    <citation type="submission" date="2024-02" db="EMBL/GenBank/DDBJ databases">
        <title>A draft genome for the cacao thread blight pathogen Marasmius crinis-equi.</title>
        <authorList>
            <person name="Cohen S.P."/>
            <person name="Baruah I.K."/>
            <person name="Amoako-Attah I."/>
            <person name="Bukari Y."/>
            <person name="Meinhardt L.W."/>
            <person name="Bailey B.A."/>
        </authorList>
    </citation>
    <scope>NUCLEOTIDE SEQUENCE [LARGE SCALE GENOMIC DNA]</scope>
    <source>
        <strain evidence="2 3">GH-76</strain>
    </source>
</reference>
<comment type="caution">
    <text evidence="2">The sequence shown here is derived from an EMBL/GenBank/DDBJ whole genome shotgun (WGS) entry which is preliminary data.</text>
</comment>
<keyword evidence="3" id="KW-1185">Reference proteome</keyword>
<organism evidence="2 3">
    <name type="scientific">Marasmius crinis-equi</name>
    <dbReference type="NCBI Taxonomy" id="585013"/>
    <lineage>
        <taxon>Eukaryota</taxon>
        <taxon>Fungi</taxon>
        <taxon>Dikarya</taxon>
        <taxon>Basidiomycota</taxon>
        <taxon>Agaricomycotina</taxon>
        <taxon>Agaricomycetes</taxon>
        <taxon>Agaricomycetidae</taxon>
        <taxon>Agaricales</taxon>
        <taxon>Marasmiineae</taxon>
        <taxon>Marasmiaceae</taxon>
        <taxon>Marasmius</taxon>
    </lineage>
</organism>
<dbReference type="Pfam" id="PF04081">
    <property type="entry name" value="DNA_pol_delta_4"/>
    <property type="match status" value="1"/>
</dbReference>
<protein>
    <submittedName>
        <fullName evidence="2">Uncharacterized protein</fullName>
    </submittedName>
</protein>
<sequence>MPATRSKSSAATKQTKLSFSSLKRTGSSQDTKKGKKASVKAHEFTQSQDDTEKEPAEVKPQALPVAVPEELPAPREELRVNDPRWKGVLKDAREKMSYHEPIHGEGENKIHQILRVFDMQVLTNWNPAWFLIAS</sequence>
<name>A0ABR3F868_9AGAR</name>
<dbReference type="Proteomes" id="UP001465976">
    <property type="component" value="Unassembled WGS sequence"/>
</dbReference>
<evidence type="ECO:0000313" key="3">
    <source>
        <dbReference type="Proteomes" id="UP001465976"/>
    </source>
</evidence>
<evidence type="ECO:0000256" key="1">
    <source>
        <dbReference type="SAM" id="MobiDB-lite"/>
    </source>
</evidence>
<dbReference type="InterPro" id="IPR007218">
    <property type="entry name" value="DNA_pol_delta_4"/>
</dbReference>
<evidence type="ECO:0000313" key="2">
    <source>
        <dbReference type="EMBL" id="KAL0571439.1"/>
    </source>
</evidence>
<feature type="compositionally biased region" description="Polar residues" evidence="1">
    <location>
        <begin position="1"/>
        <end position="29"/>
    </location>
</feature>
<gene>
    <name evidence="2" type="ORF">V5O48_010529</name>
</gene>
<dbReference type="EMBL" id="JBAHYK010000771">
    <property type="protein sequence ID" value="KAL0571439.1"/>
    <property type="molecule type" value="Genomic_DNA"/>
</dbReference>
<accession>A0ABR3F868</accession>
<feature type="region of interest" description="Disordered" evidence="1">
    <location>
        <begin position="1"/>
        <end position="78"/>
    </location>
</feature>
<proteinExistence type="predicted"/>